<evidence type="ECO:0000256" key="1">
    <source>
        <dbReference type="SAM" id="Phobius"/>
    </source>
</evidence>
<accession>A0A368GQL3</accession>
<keyword evidence="1" id="KW-0472">Membrane</keyword>
<name>A0A368GQL3_ANCCA</name>
<dbReference type="AlphaFoldDB" id="A0A368GQL3"/>
<dbReference type="PANTHER" id="PTHR22943">
    <property type="entry name" value="7-TRANSMEMBRANE DOMAIN RECEPTOR C.ELEGANS"/>
    <property type="match status" value="1"/>
</dbReference>
<dbReference type="PANTHER" id="PTHR22943:SF248">
    <property type="entry name" value="SEVEN TM RECEPTOR"/>
    <property type="match status" value="1"/>
</dbReference>
<keyword evidence="3" id="KW-1185">Reference proteome</keyword>
<proteinExistence type="predicted"/>
<dbReference type="EMBL" id="JOJR01000075">
    <property type="protein sequence ID" value="RCN46663.1"/>
    <property type="molecule type" value="Genomic_DNA"/>
</dbReference>
<keyword evidence="1" id="KW-1133">Transmembrane helix</keyword>
<feature type="transmembrane region" description="Helical" evidence="1">
    <location>
        <begin position="33"/>
        <end position="59"/>
    </location>
</feature>
<dbReference type="SUPFAM" id="SSF81321">
    <property type="entry name" value="Family A G protein-coupled receptor-like"/>
    <property type="match status" value="1"/>
</dbReference>
<dbReference type="OrthoDB" id="5841141at2759"/>
<keyword evidence="1" id="KW-0812">Transmembrane</keyword>
<sequence>MGVYKYGFILTAVHDLVTSLCVVLSIPHSVNTVAAILVADGMLMMLVFFIIGSYCTWGIRSMLKNTSLSNNVKKAHRKMLRILLVQCACPTFLLYTPTSVSYVLLFVPITPPYFITDALGIILMLYPLFNPLVTIFCVKDYRIFIIKGLRMKKLTPSGHPVGLADRNVFVSLRTTT</sequence>
<feature type="transmembrane region" description="Helical" evidence="1">
    <location>
        <begin position="7"/>
        <end position="27"/>
    </location>
</feature>
<reference evidence="2 3" key="1">
    <citation type="submission" date="2014-10" db="EMBL/GenBank/DDBJ databases">
        <title>Draft genome of the hookworm Ancylostoma caninum.</title>
        <authorList>
            <person name="Mitreva M."/>
        </authorList>
    </citation>
    <scope>NUCLEOTIDE SEQUENCE [LARGE SCALE GENOMIC DNA]</scope>
    <source>
        <strain evidence="2 3">Baltimore</strain>
    </source>
</reference>
<comment type="caution">
    <text evidence="2">The sequence shown here is derived from an EMBL/GenBank/DDBJ whole genome shotgun (WGS) entry which is preliminary data.</text>
</comment>
<evidence type="ECO:0000313" key="2">
    <source>
        <dbReference type="EMBL" id="RCN46663.1"/>
    </source>
</evidence>
<dbReference type="Proteomes" id="UP000252519">
    <property type="component" value="Unassembled WGS sequence"/>
</dbReference>
<gene>
    <name evidence="2" type="ORF">ANCCAN_07292</name>
</gene>
<dbReference type="Pfam" id="PF10326">
    <property type="entry name" value="7TM_GPCR_Str"/>
    <property type="match status" value="1"/>
</dbReference>
<organism evidence="2 3">
    <name type="scientific">Ancylostoma caninum</name>
    <name type="common">Dog hookworm</name>
    <dbReference type="NCBI Taxonomy" id="29170"/>
    <lineage>
        <taxon>Eukaryota</taxon>
        <taxon>Metazoa</taxon>
        <taxon>Ecdysozoa</taxon>
        <taxon>Nematoda</taxon>
        <taxon>Chromadorea</taxon>
        <taxon>Rhabditida</taxon>
        <taxon>Rhabditina</taxon>
        <taxon>Rhabditomorpha</taxon>
        <taxon>Strongyloidea</taxon>
        <taxon>Ancylostomatidae</taxon>
        <taxon>Ancylostomatinae</taxon>
        <taxon>Ancylostoma</taxon>
    </lineage>
</organism>
<protein>
    <submittedName>
        <fullName evidence="2">Uncharacterized protein</fullName>
    </submittedName>
</protein>
<evidence type="ECO:0000313" key="3">
    <source>
        <dbReference type="Proteomes" id="UP000252519"/>
    </source>
</evidence>
<feature type="transmembrane region" description="Helical" evidence="1">
    <location>
        <begin position="113"/>
        <end position="138"/>
    </location>
</feature>
<dbReference type="InterPro" id="IPR019428">
    <property type="entry name" value="7TM_GPCR_serpentine_rcpt_Str"/>
</dbReference>
<feature type="transmembrane region" description="Helical" evidence="1">
    <location>
        <begin position="80"/>
        <end position="107"/>
    </location>
</feature>